<reference evidence="2 3" key="1">
    <citation type="journal article" date="2015" name="BMC Genomics">
        <title>The genome of the truffle-parasite Tolypocladium ophioglossoides and the evolution of antifungal peptaibiotics.</title>
        <authorList>
            <person name="Quandt C.A."/>
            <person name="Bushley K.E."/>
            <person name="Spatafora J.W."/>
        </authorList>
    </citation>
    <scope>NUCLEOTIDE SEQUENCE [LARGE SCALE GENOMIC DNA]</scope>
    <source>
        <strain evidence="2 3">CBS 100239</strain>
    </source>
</reference>
<keyword evidence="3" id="KW-1185">Reference proteome</keyword>
<dbReference type="Pfam" id="PF06985">
    <property type="entry name" value="HET"/>
    <property type="match status" value="1"/>
</dbReference>
<feature type="domain" description="Heterokaryon incompatibility" evidence="1">
    <location>
        <begin position="59"/>
        <end position="241"/>
    </location>
</feature>
<name>A0A0L0N0Y3_TOLOC</name>
<accession>A0A0L0N0Y3</accession>
<dbReference type="EMBL" id="LFRF01000033">
    <property type="protein sequence ID" value="KND87674.1"/>
    <property type="molecule type" value="Genomic_DNA"/>
</dbReference>
<comment type="caution">
    <text evidence="2">The sequence shown here is derived from an EMBL/GenBank/DDBJ whole genome shotgun (WGS) entry which is preliminary data.</text>
</comment>
<dbReference type="STRING" id="1163406.A0A0L0N0Y3"/>
<protein>
    <submittedName>
        <fullName evidence="2">Heterokaryon incompatibility protein 6, OR allele</fullName>
    </submittedName>
</protein>
<proteinExistence type="predicted"/>
<dbReference type="InterPro" id="IPR010730">
    <property type="entry name" value="HET"/>
</dbReference>
<dbReference type="Pfam" id="PF26639">
    <property type="entry name" value="Het-6_barrel"/>
    <property type="match status" value="1"/>
</dbReference>
<gene>
    <name evidence="2" type="ORF">TOPH_07678</name>
</gene>
<evidence type="ECO:0000313" key="2">
    <source>
        <dbReference type="EMBL" id="KND87674.1"/>
    </source>
</evidence>
<evidence type="ECO:0000259" key="1">
    <source>
        <dbReference type="Pfam" id="PF06985"/>
    </source>
</evidence>
<dbReference type="AlphaFoldDB" id="A0A0L0N0Y3"/>
<evidence type="ECO:0000313" key="3">
    <source>
        <dbReference type="Proteomes" id="UP000036947"/>
    </source>
</evidence>
<sequence>MPPFSFNSSPAFQYPPLDPSKKAFRLVRLLPPRPPLIPGAYGTVRVEIIEVNVDATPCYDALSYPWDVPAHLKAPNRQIIVEAEGGSYRLCVYRPLELALLHLLANNFTTRPLFVDQICINQDNDAEKSHQVQLMRDIYAKCARTVVWLGPATRASAQYFDYVHEIAHEGVMSRVMGPRLAHFMHVFDAVMDPSLEVNEEEREDRDDLLDMIRRFGHRFPVDGYADVLDRRWFNRLWIIQEACLAPVVVFVCGNHSLCFECFRAGALFYSLYNTHWVRGRSQATAQHEFRRRNAIFGKTAGLTRISQERRAIHRRGTRQGLYDLVLKYNINDDQAKIRSSLAEDRIFGLLGLAADDDPLRQRVRVRYKEVVQMYTEVAALLLEQSIDTLLFTQFPKRTGNLPSWVPDWAMDLAVPVGYSALKEPVFAAGGPQDGARFQLDEASRRLTIRGVWVDSIARVGGCTHRAELQPQILAQIDHRWASLFFDEASDFVREAAAARSGGGDADEAMQAAESMAALRLCDSGLSHRRFSDELGACAGPERLRALHSTISHLGRRLLKADETAAAYRLTRIYRTVGITPWYWVPGSEMDNLRICALDPVAAGKVACEALVDFITDMLGLCLASARMSWETHAIKFRRRFGKIVPKPEPRDLARVGVDPQLLGADLDAFTSNLLKNAGRRLYRTETGYLGLGPARMAPGDSMVVFRGGTVPHVLRGGRNGPWEYLGEAYCDGIMDGEALEAGVGVETSFILA</sequence>
<dbReference type="Proteomes" id="UP000036947">
    <property type="component" value="Unassembled WGS sequence"/>
</dbReference>
<dbReference type="OrthoDB" id="4587016at2759"/>
<organism evidence="2 3">
    <name type="scientific">Tolypocladium ophioglossoides (strain CBS 100239)</name>
    <name type="common">Snaketongue truffleclub</name>
    <name type="synonym">Elaphocordyceps ophioglossoides</name>
    <dbReference type="NCBI Taxonomy" id="1163406"/>
    <lineage>
        <taxon>Eukaryota</taxon>
        <taxon>Fungi</taxon>
        <taxon>Dikarya</taxon>
        <taxon>Ascomycota</taxon>
        <taxon>Pezizomycotina</taxon>
        <taxon>Sordariomycetes</taxon>
        <taxon>Hypocreomycetidae</taxon>
        <taxon>Hypocreales</taxon>
        <taxon>Ophiocordycipitaceae</taxon>
        <taxon>Tolypocladium</taxon>
    </lineage>
</organism>
<dbReference type="PANTHER" id="PTHR24148:SF73">
    <property type="entry name" value="HET DOMAIN PROTEIN (AFU_ORTHOLOGUE AFUA_8G01020)"/>
    <property type="match status" value="1"/>
</dbReference>
<dbReference type="InterPro" id="IPR052895">
    <property type="entry name" value="HetReg/Transcr_Mod"/>
</dbReference>
<dbReference type="PANTHER" id="PTHR24148">
    <property type="entry name" value="ANKYRIN REPEAT DOMAIN-CONTAINING PROTEIN 39 HOMOLOG-RELATED"/>
    <property type="match status" value="1"/>
</dbReference>